<dbReference type="HOGENOM" id="CLU_2739714_0_0_1"/>
<gene>
    <name evidence="2" type="ORF">BofuT4_uP112700.1</name>
</gene>
<organism evidence="2 3">
    <name type="scientific">Botryotinia fuckeliana (strain T4)</name>
    <name type="common">Noble rot fungus</name>
    <name type="synonym">Botrytis cinerea</name>
    <dbReference type="NCBI Taxonomy" id="999810"/>
    <lineage>
        <taxon>Eukaryota</taxon>
        <taxon>Fungi</taxon>
        <taxon>Dikarya</taxon>
        <taxon>Ascomycota</taxon>
        <taxon>Pezizomycotina</taxon>
        <taxon>Leotiomycetes</taxon>
        <taxon>Helotiales</taxon>
        <taxon>Sclerotiniaceae</taxon>
        <taxon>Botrytis</taxon>
    </lineage>
</organism>
<reference evidence="3" key="1">
    <citation type="journal article" date="2011" name="PLoS Genet.">
        <title>Genomic analysis of the necrotrophic fungal pathogens Sclerotinia sclerotiorum and Botrytis cinerea.</title>
        <authorList>
            <person name="Amselem J."/>
            <person name="Cuomo C.A."/>
            <person name="van Kan J.A."/>
            <person name="Viaud M."/>
            <person name="Benito E.P."/>
            <person name="Couloux A."/>
            <person name="Coutinho P.M."/>
            <person name="de Vries R.P."/>
            <person name="Dyer P.S."/>
            <person name="Fillinger S."/>
            <person name="Fournier E."/>
            <person name="Gout L."/>
            <person name="Hahn M."/>
            <person name="Kohn L."/>
            <person name="Lapalu N."/>
            <person name="Plummer K.M."/>
            <person name="Pradier J.M."/>
            <person name="Quevillon E."/>
            <person name="Sharon A."/>
            <person name="Simon A."/>
            <person name="ten Have A."/>
            <person name="Tudzynski B."/>
            <person name="Tudzynski P."/>
            <person name="Wincker P."/>
            <person name="Andrew M."/>
            <person name="Anthouard V."/>
            <person name="Beever R.E."/>
            <person name="Beffa R."/>
            <person name="Benoit I."/>
            <person name="Bouzid O."/>
            <person name="Brault B."/>
            <person name="Chen Z."/>
            <person name="Choquer M."/>
            <person name="Collemare J."/>
            <person name="Cotton P."/>
            <person name="Danchin E.G."/>
            <person name="Da Silva C."/>
            <person name="Gautier A."/>
            <person name="Giraud C."/>
            <person name="Giraud T."/>
            <person name="Gonzalez C."/>
            <person name="Grossetete S."/>
            <person name="Guldener U."/>
            <person name="Henrissat B."/>
            <person name="Howlett B.J."/>
            <person name="Kodira C."/>
            <person name="Kretschmer M."/>
            <person name="Lappartient A."/>
            <person name="Leroch M."/>
            <person name="Levis C."/>
            <person name="Mauceli E."/>
            <person name="Neuveglise C."/>
            <person name="Oeser B."/>
            <person name="Pearson M."/>
            <person name="Poulain J."/>
            <person name="Poussereau N."/>
            <person name="Quesneville H."/>
            <person name="Rascle C."/>
            <person name="Schumacher J."/>
            <person name="Segurens B."/>
            <person name="Sexton A."/>
            <person name="Silva E."/>
            <person name="Sirven C."/>
            <person name="Soanes D.M."/>
            <person name="Talbot N.J."/>
            <person name="Templeton M."/>
            <person name="Yandava C."/>
            <person name="Yarden O."/>
            <person name="Zeng Q."/>
            <person name="Rollins J.A."/>
            <person name="Lebrun M.H."/>
            <person name="Dickman M."/>
        </authorList>
    </citation>
    <scope>NUCLEOTIDE SEQUENCE [LARGE SCALE GENOMIC DNA]</scope>
    <source>
        <strain evidence="3">T4</strain>
    </source>
</reference>
<dbReference type="Proteomes" id="UP000008177">
    <property type="component" value="Unplaced contigs"/>
</dbReference>
<keyword evidence="1" id="KW-1133">Transmembrane helix</keyword>
<feature type="transmembrane region" description="Helical" evidence="1">
    <location>
        <begin position="13"/>
        <end position="30"/>
    </location>
</feature>
<evidence type="ECO:0000256" key="1">
    <source>
        <dbReference type="SAM" id="Phobius"/>
    </source>
</evidence>
<protein>
    <submittedName>
        <fullName evidence="2">Uncharacterized protein</fullName>
    </submittedName>
</protein>
<dbReference type="InParanoid" id="G2Y5M0"/>
<accession>G2Y5M0</accession>
<keyword evidence="1" id="KW-0812">Transmembrane</keyword>
<name>G2Y5M0_BOTF4</name>
<keyword evidence="1" id="KW-0472">Membrane</keyword>
<dbReference type="EMBL" id="FQ790289">
    <property type="protein sequence ID" value="CCD47960.1"/>
    <property type="molecule type" value="Genomic_DNA"/>
</dbReference>
<proteinExistence type="predicted"/>
<evidence type="ECO:0000313" key="3">
    <source>
        <dbReference type="Proteomes" id="UP000008177"/>
    </source>
</evidence>
<dbReference type="AlphaFoldDB" id="G2Y5M0"/>
<evidence type="ECO:0000313" key="2">
    <source>
        <dbReference type="EMBL" id="CCD47960.1"/>
    </source>
</evidence>
<sequence>MRVNKHLTSADELIGYKIFMIEVLVVFYIPSKPFQRAETRIVRQSKSTLNPTFCVSFSARKSAIELHKSHE</sequence>